<dbReference type="Proteomes" id="UP000192578">
    <property type="component" value="Unassembled WGS sequence"/>
</dbReference>
<keyword evidence="1" id="KW-0479">Metal-binding</keyword>
<dbReference type="EMBL" id="MTYJ01000011">
    <property type="protein sequence ID" value="OQV23460.1"/>
    <property type="molecule type" value="Genomic_DNA"/>
</dbReference>
<feature type="domain" description="C2H2-type" evidence="3">
    <location>
        <begin position="283"/>
        <end position="313"/>
    </location>
</feature>
<organism evidence="4 5">
    <name type="scientific">Hypsibius exemplaris</name>
    <name type="common">Freshwater tardigrade</name>
    <dbReference type="NCBI Taxonomy" id="2072580"/>
    <lineage>
        <taxon>Eukaryota</taxon>
        <taxon>Metazoa</taxon>
        <taxon>Ecdysozoa</taxon>
        <taxon>Tardigrada</taxon>
        <taxon>Eutardigrada</taxon>
        <taxon>Parachela</taxon>
        <taxon>Hypsibioidea</taxon>
        <taxon>Hypsibiidae</taxon>
        <taxon>Hypsibius</taxon>
    </lineage>
</organism>
<feature type="compositionally biased region" description="Basic and acidic residues" evidence="2">
    <location>
        <begin position="570"/>
        <end position="580"/>
    </location>
</feature>
<evidence type="ECO:0000313" key="5">
    <source>
        <dbReference type="Proteomes" id="UP000192578"/>
    </source>
</evidence>
<keyword evidence="1" id="KW-0862">Zinc</keyword>
<accession>A0A1W0X7V7</accession>
<feature type="region of interest" description="Disordered" evidence="2">
    <location>
        <begin position="338"/>
        <end position="397"/>
    </location>
</feature>
<gene>
    <name evidence="4" type="ORF">BV898_02581</name>
</gene>
<keyword evidence="1" id="KW-0863">Zinc-finger</keyword>
<dbReference type="InterPro" id="IPR013087">
    <property type="entry name" value="Znf_C2H2_type"/>
</dbReference>
<comment type="caution">
    <text evidence="4">The sequence shown here is derived from an EMBL/GenBank/DDBJ whole genome shotgun (WGS) entry which is preliminary data.</text>
</comment>
<evidence type="ECO:0000313" key="4">
    <source>
        <dbReference type="EMBL" id="OQV23460.1"/>
    </source>
</evidence>
<dbReference type="PROSITE" id="PS50157">
    <property type="entry name" value="ZINC_FINGER_C2H2_2"/>
    <property type="match status" value="1"/>
</dbReference>
<dbReference type="AlphaFoldDB" id="A0A1W0X7V7"/>
<feature type="compositionally biased region" description="Basic and acidic residues" evidence="2">
    <location>
        <begin position="463"/>
        <end position="546"/>
    </location>
</feature>
<protein>
    <recommendedName>
        <fullName evidence="3">C2H2-type domain-containing protein</fullName>
    </recommendedName>
</protein>
<feature type="compositionally biased region" description="Polar residues" evidence="2">
    <location>
        <begin position="582"/>
        <end position="596"/>
    </location>
</feature>
<feature type="region of interest" description="Disordered" evidence="2">
    <location>
        <begin position="461"/>
        <end position="550"/>
    </location>
</feature>
<sequence length="625" mass="69055">MAFSAFSLSSISTLDLHWETFKDDYRLNCAIVFYEQLSGIFEIFSVYCCSWWSERSKMGKRKQECPRKLAEPGSELSKLENIVKKLKTHAPTSIVRSTPPLPEPESLPVALVAASTPANSTQPLSLLRNNADSPTKQLTSYLPEAPAPAQPLDLRLPRIPIINKNEYRSQQQQVLTPTCPSPTSHAAALDLSRSSTTTIQTLSPLQQQRLTPMLSIAPPVQSTTYVSTGPADKRPSTATSFQELSDKLEQYFSTGIAASKFPRKMVRGQDMWMQDVEQKRRILKCLKCGSSYNTLAELAKHIKKTGHHTTEVPALSMGHHHSSGSQFRRADKVSPAISTSKTDHSTIGKSHGHISRGPSAFRPVPRSTADRDPRGGVFEPQKGFPNFSAQTNGHGRHPERIRDVISRHINLQDSPSRQPSSVSSVIRSAGSGSLAPVGHNGFFHGIAVLPAEVVRRPSLHRSFRGDEESGKHSSLSDRDCDGQPESGKRTDGQTIKRMDGRTMERTDSRTVERTDGRTVEQTDRRTVERTDGQPESGKRTDSRTVETEGTDEPNNLMVKREASTPVIKAEPEEGSKDEVRTVIQQRRSPCPSSFTPEASPLFALKKFLDFGIPRLKPNGIDGGRI</sequence>
<proteinExistence type="predicted"/>
<dbReference type="GO" id="GO:0008270">
    <property type="term" value="F:zinc ion binding"/>
    <property type="evidence" value="ECO:0007669"/>
    <property type="project" value="UniProtKB-KW"/>
</dbReference>
<dbReference type="PROSITE" id="PS00028">
    <property type="entry name" value="ZINC_FINGER_C2H2_1"/>
    <property type="match status" value="1"/>
</dbReference>
<keyword evidence="5" id="KW-1185">Reference proteome</keyword>
<dbReference type="OrthoDB" id="5815793at2759"/>
<evidence type="ECO:0000256" key="2">
    <source>
        <dbReference type="SAM" id="MobiDB-lite"/>
    </source>
</evidence>
<feature type="region of interest" description="Disordered" evidence="2">
    <location>
        <begin position="570"/>
        <end position="597"/>
    </location>
</feature>
<reference evidence="5" key="1">
    <citation type="submission" date="2017-01" db="EMBL/GenBank/DDBJ databases">
        <title>Comparative genomics of anhydrobiosis in the tardigrade Hypsibius dujardini.</title>
        <authorList>
            <person name="Yoshida Y."/>
            <person name="Koutsovoulos G."/>
            <person name="Laetsch D."/>
            <person name="Stevens L."/>
            <person name="Kumar S."/>
            <person name="Horikawa D."/>
            <person name="Ishino K."/>
            <person name="Komine S."/>
            <person name="Tomita M."/>
            <person name="Blaxter M."/>
            <person name="Arakawa K."/>
        </authorList>
    </citation>
    <scope>NUCLEOTIDE SEQUENCE [LARGE SCALE GENOMIC DNA]</scope>
    <source>
        <strain evidence="5">Z151</strain>
    </source>
</reference>
<evidence type="ECO:0000256" key="1">
    <source>
        <dbReference type="PROSITE-ProRule" id="PRU00042"/>
    </source>
</evidence>
<evidence type="ECO:0000259" key="3">
    <source>
        <dbReference type="PROSITE" id="PS50157"/>
    </source>
</evidence>
<name>A0A1W0X7V7_HYPEX</name>